<feature type="transmembrane region" description="Helical" evidence="1">
    <location>
        <begin position="12"/>
        <end position="34"/>
    </location>
</feature>
<protein>
    <submittedName>
        <fullName evidence="2">Uncharacterized protein</fullName>
    </submittedName>
</protein>
<feature type="transmembrane region" description="Helical" evidence="1">
    <location>
        <begin position="46"/>
        <end position="67"/>
    </location>
</feature>
<feature type="transmembrane region" description="Helical" evidence="1">
    <location>
        <begin position="111"/>
        <end position="129"/>
    </location>
</feature>
<feature type="transmembrane region" description="Helical" evidence="1">
    <location>
        <begin position="79"/>
        <end position="99"/>
    </location>
</feature>
<dbReference type="Proteomes" id="UP001248581">
    <property type="component" value="Chromosome"/>
</dbReference>
<dbReference type="RefSeq" id="WP_348388541.1">
    <property type="nucleotide sequence ID" value="NZ_CP134146.1"/>
</dbReference>
<accession>A0ABY9TKP5</accession>
<evidence type="ECO:0000313" key="2">
    <source>
        <dbReference type="EMBL" id="WNC69398.1"/>
    </source>
</evidence>
<keyword evidence="1" id="KW-1133">Transmembrane helix</keyword>
<organism evidence="2 3">
    <name type="scientific">Thalassotalea nanhaiensis</name>
    <dbReference type="NCBI Taxonomy" id="3065648"/>
    <lineage>
        <taxon>Bacteria</taxon>
        <taxon>Pseudomonadati</taxon>
        <taxon>Pseudomonadota</taxon>
        <taxon>Gammaproteobacteria</taxon>
        <taxon>Alteromonadales</taxon>
        <taxon>Colwelliaceae</taxon>
        <taxon>Thalassotalea</taxon>
    </lineage>
</organism>
<evidence type="ECO:0000256" key="1">
    <source>
        <dbReference type="SAM" id="Phobius"/>
    </source>
</evidence>
<name>A0ABY9TKP5_9GAMM</name>
<proteinExistence type="predicted"/>
<keyword evidence="1" id="KW-0472">Membrane</keyword>
<evidence type="ECO:0000313" key="3">
    <source>
        <dbReference type="Proteomes" id="UP001248581"/>
    </source>
</evidence>
<dbReference type="EMBL" id="CP134146">
    <property type="protein sequence ID" value="WNC69398.1"/>
    <property type="molecule type" value="Genomic_DNA"/>
</dbReference>
<sequence length="155" mass="17398">MNLEKIKRGIYAVLLLPACIISLLMCILLLWFIPNRFNGTFGFEDLLGILFLLSLSSIGIALIVMAIKSVLQFPKISNLTFISCVIGGGLFFIFAEFMYFGNNPLDMPVLLYSELSLFLACVLVAYEYLKPNECSNFQLPSSASPFQKLINNLFF</sequence>
<keyword evidence="1" id="KW-0812">Transmembrane</keyword>
<gene>
    <name evidence="2" type="ORF">RI845_04420</name>
</gene>
<keyword evidence="3" id="KW-1185">Reference proteome</keyword>
<reference evidence="3" key="1">
    <citation type="submission" date="2023-09" db="EMBL/GenBank/DDBJ databases">
        <authorList>
            <person name="Li S."/>
            <person name="Li X."/>
            <person name="Zhang C."/>
            <person name="Zhao Z."/>
        </authorList>
    </citation>
    <scope>NUCLEOTIDE SEQUENCE [LARGE SCALE GENOMIC DNA]</scope>
    <source>
        <strain evidence="3">SQ345</strain>
    </source>
</reference>